<keyword evidence="3" id="KW-0675">Receptor</keyword>
<gene>
    <name evidence="3" type="ORF">POL72_48730</name>
</gene>
<name>A0ABT5CGX0_9BACT</name>
<dbReference type="Proteomes" id="UP001217485">
    <property type="component" value="Unassembled WGS sequence"/>
</dbReference>
<dbReference type="PANTHER" id="PTHR30535:SF35">
    <property type="entry name" value="PERIPLASMIC BINDING PROTEIN"/>
    <property type="match status" value="1"/>
</dbReference>
<dbReference type="InterPro" id="IPR054828">
    <property type="entry name" value="Vit_B12_bind_prot"/>
</dbReference>
<dbReference type="RefSeq" id="WP_272104114.1">
    <property type="nucleotide sequence ID" value="NZ_JAQNDK010000007.1"/>
</dbReference>
<accession>A0ABT5CGX0</accession>
<keyword evidence="1" id="KW-0732">Signal</keyword>
<reference evidence="3 4" key="1">
    <citation type="submission" date="2023-01" db="EMBL/GenBank/DDBJ databases">
        <title>Minimal conservation of predation-associated metabolite biosynthetic gene clusters underscores biosynthetic potential of Myxococcota including descriptions for ten novel species: Archangium lansinium sp. nov., Myxococcus landrumus sp. nov., Nannocystis bai.</title>
        <authorList>
            <person name="Ahearne A."/>
            <person name="Stevens C."/>
            <person name="Dowd S."/>
        </authorList>
    </citation>
    <scope>NUCLEOTIDE SEQUENCE [LARGE SCALE GENOMIC DNA]</scope>
    <source>
        <strain evidence="3 4">WIWO2</strain>
    </source>
</reference>
<dbReference type="NCBIfam" id="NF038402">
    <property type="entry name" value="TroA_like"/>
    <property type="match status" value="3"/>
</dbReference>
<dbReference type="InterPro" id="IPR002491">
    <property type="entry name" value="ABC_transptr_periplasmic_BD"/>
</dbReference>
<proteinExistence type="predicted"/>
<evidence type="ECO:0000259" key="2">
    <source>
        <dbReference type="PROSITE" id="PS50983"/>
    </source>
</evidence>
<keyword evidence="4" id="KW-1185">Reference proteome</keyword>
<evidence type="ECO:0000313" key="4">
    <source>
        <dbReference type="Proteomes" id="UP001217485"/>
    </source>
</evidence>
<sequence length="332" mass="36269">MAFSAGWGPAFAGSFIRIVDDRGRKHEWRSPPRRIVSLVPSDTYSLLRLGARDQLVGRTRYCVAPAGDVEGIELVGGTKDADVDRIAALEPDVVVANQEENSKRDIERLDAAGLRVLVSFPKRVADGVAHLARLARLLGHVATKPGAPAPSANVEHGAPGQPPPATARELVAAAYRAHAAAEARRRERPPIRAFIPIWMDPLMTVHGDTFISDVLDLVGAQNVFEDRPRRYPLAADLGKAPPLPPERVQGRDLRYPRVTLDEVIARAPELVLLPDEPHAFTDADAAIFRSLDIPAARRGHVIRCDGKDLMWYGARALEGLSRLREIVDAARP</sequence>
<dbReference type="EMBL" id="JAQNDK010000007">
    <property type="protein sequence ID" value="MDC0685685.1"/>
    <property type="molecule type" value="Genomic_DNA"/>
</dbReference>
<protein>
    <submittedName>
        <fullName evidence="3">Helical backbone metal receptor</fullName>
    </submittedName>
</protein>
<dbReference type="Gene3D" id="3.40.50.1980">
    <property type="entry name" value="Nitrogenase molybdenum iron protein domain"/>
    <property type="match status" value="2"/>
</dbReference>
<feature type="domain" description="Fe/B12 periplasmic-binding" evidence="2">
    <location>
        <begin position="34"/>
        <end position="332"/>
    </location>
</feature>
<organism evidence="3 4">
    <name type="scientific">Sorangium atrum</name>
    <dbReference type="NCBI Taxonomy" id="2995308"/>
    <lineage>
        <taxon>Bacteria</taxon>
        <taxon>Pseudomonadati</taxon>
        <taxon>Myxococcota</taxon>
        <taxon>Polyangia</taxon>
        <taxon>Polyangiales</taxon>
        <taxon>Polyangiaceae</taxon>
        <taxon>Sorangium</taxon>
    </lineage>
</organism>
<evidence type="ECO:0000256" key="1">
    <source>
        <dbReference type="ARBA" id="ARBA00022729"/>
    </source>
</evidence>
<comment type="caution">
    <text evidence="3">The sequence shown here is derived from an EMBL/GenBank/DDBJ whole genome shotgun (WGS) entry which is preliminary data.</text>
</comment>
<dbReference type="SUPFAM" id="SSF53807">
    <property type="entry name" value="Helical backbone' metal receptor"/>
    <property type="match status" value="1"/>
</dbReference>
<dbReference type="PROSITE" id="PS50983">
    <property type="entry name" value="FE_B12_PBP"/>
    <property type="match status" value="1"/>
</dbReference>
<evidence type="ECO:0000313" key="3">
    <source>
        <dbReference type="EMBL" id="MDC0685685.1"/>
    </source>
</evidence>
<dbReference type="Pfam" id="PF01497">
    <property type="entry name" value="Peripla_BP_2"/>
    <property type="match status" value="1"/>
</dbReference>
<dbReference type="InterPro" id="IPR050902">
    <property type="entry name" value="ABC_Transporter_SBP"/>
</dbReference>
<dbReference type="PANTHER" id="PTHR30535">
    <property type="entry name" value="VITAMIN B12-BINDING PROTEIN"/>
    <property type="match status" value="1"/>
</dbReference>